<evidence type="ECO:0000313" key="2">
    <source>
        <dbReference type="EMBL" id="KAJ4433773.1"/>
    </source>
</evidence>
<evidence type="ECO:0000256" key="1">
    <source>
        <dbReference type="SAM" id="MobiDB-lite"/>
    </source>
</evidence>
<dbReference type="Proteomes" id="UP001148838">
    <property type="component" value="Unassembled WGS sequence"/>
</dbReference>
<sequence length="119" mass="13261">MAGLREGGNEPPGSLKANDYKTGKKSEGSVWEVERRKSATRVAISEGVGVNEAARRLTQRSVMQLAYEIAEKNKLATRFNKETKSGGKEWFSGFMKRHPELRLRQPPHHLPGLQDSTGL</sequence>
<gene>
    <name evidence="2" type="ORF">ANN_16085</name>
</gene>
<feature type="region of interest" description="Disordered" evidence="1">
    <location>
        <begin position="1"/>
        <end position="32"/>
    </location>
</feature>
<accession>A0ABQ8SI98</accession>
<feature type="region of interest" description="Disordered" evidence="1">
    <location>
        <begin position="98"/>
        <end position="119"/>
    </location>
</feature>
<comment type="caution">
    <text evidence="2">The sequence shown here is derived from an EMBL/GenBank/DDBJ whole genome shotgun (WGS) entry which is preliminary data.</text>
</comment>
<name>A0ABQ8SI98_PERAM</name>
<keyword evidence="3" id="KW-1185">Reference proteome</keyword>
<proteinExistence type="predicted"/>
<evidence type="ECO:0008006" key="4">
    <source>
        <dbReference type="Google" id="ProtNLM"/>
    </source>
</evidence>
<protein>
    <recommendedName>
        <fullName evidence="4">HTH CENPB-type domain-containing protein</fullName>
    </recommendedName>
</protein>
<reference evidence="2 3" key="1">
    <citation type="journal article" date="2022" name="Allergy">
        <title>Genome assembly and annotation of Periplaneta americana reveal a comprehensive cockroach allergen profile.</title>
        <authorList>
            <person name="Wang L."/>
            <person name="Xiong Q."/>
            <person name="Saelim N."/>
            <person name="Wang L."/>
            <person name="Nong W."/>
            <person name="Wan A.T."/>
            <person name="Shi M."/>
            <person name="Liu X."/>
            <person name="Cao Q."/>
            <person name="Hui J.H.L."/>
            <person name="Sookrung N."/>
            <person name="Leung T.F."/>
            <person name="Tungtrongchitr A."/>
            <person name="Tsui S.K.W."/>
        </authorList>
    </citation>
    <scope>NUCLEOTIDE SEQUENCE [LARGE SCALE GENOMIC DNA]</scope>
    <source>
        <strain evidence="2">PWHHKU_190912</strain>
    </source>
</reference>
<evidence type="ECO:0000313" key="3">
    <source>
        <dbReference type="Proteomes" id="UP001148838"/>
    </source>
</evidence>
<organism evidence="2 3">
    <name type="scientific">Periplaneta americana</name>
    <name type="common">American cockroach</name>
    <name type="synonym">Blatta americana</name>
    <dbReference type="NCBI Taxonomy" id="6978"/>
    <lineage>
        <taxon>Eukaryota</taxon>
        <taxon>Metazoa</taxon>
        <taxon>Ecdysozoa</taxon>
        <taxon>Arthropoda</taxon>
        <taxon>Hexapoda</taxon>
        <taxon>Insecta</taxon>
        <taxon>Pterygota</taxon>
        <taxon>Neoptera</taxon>
        <taxon>Polyneoptera</taxon>
        <taxon>Dictyoptera</taxon>
        <taxon>Blattodea</taxon>
        <taxon>Blattoidea</taxon>
        <taxon>Blattidae</taxon>
        <taxon>Blattinae</taxon>
        <taxon>Periplaneta</taxon>
    </lineage>
</organism>
<dbReference type="EMBL" id="JAJSOF020000027">
    <property type="protein sequence ID" value="KAJ4433773.1"/>
    <property type="molecule type" value="Genomic_DNA"/>
</dbReference>
<feature type="compositionally biased region" description="Basic and acidic residues" evidence="1">
    <location>
        <begin position="18"/>
        <end position="32"/>
    </location>
</feature>